<dbReference type="RefSeq" id="WP_279929984.1">
    <property type="nucleotide sequence ID" value="NZ_JARWBG010000024.1"/>
</dbReference>
<dbReference type="Gene3D" id="2.60.60.30">
    <property type="entry name" value="sav2460 like domains"/>
    <property type="match status" value="1"/>
</dbReference>
<dbReference type="InterPro" id="IPR051324">
    <property type="entry name" value="Stress/Tellurium_Resist"/>
</dbReference>
<dbReference type="Pfam" id="PF02342">
    <property type="entry name" value="TerD"/>
    <property type="match status" value="1"/>
</dbReference>
<protein>
    <submittedName>
        <fullName evidence="3">TerD family protein</fullName>
    </submittedName>
</protein>
<dbReference type="PANTHER" id="PTHR32097:SF4">
    <property type="entry name" value="GENERAL STRESS PROTEIN 16U"/>
    <property type="match status" value="1"/>
</dbReference>
<dbReference type="EMBL" id="JARWBG010000024">
    <property type="protein sequence ID" value="MDH2391215.1"/>
    <property type="molecule type" value="Genomic_DNA"/>
</dbReference>
<evidence type="ECO:0000313" key="4">
    <source>
        <dbReference type="Proteomes" id="UP001223144"/>
    </source>
</evidence>
<evidence type="ECO:0000313" key="3">
    <source>
        <dbReference type="EMBL" id="MDH2391215.1"/>
    </source>
</evidence>
<dbReference type="PANTHER" id="PTHR32097">
    <property type="entry name" value="CAMP-BINDING PROTEIN 1-RELATED"/>
    <property type="match status" value="1"/>
</dbReference>
<accession>A0ABT6HR74</accession>
<sequence length="184" mass="19021">MWLEASLTAVEEQIVRVLVVRSTESGAMRDAYGLSVAAFAPDGTSVARYDLDDAGGETDGARGAYRRAGGWKFRAVGQGYVNGLVGLVTDHGVDVAQEGQALPPAVPFQPPAPTVAPPPFQAPVPGVPFQLPVPGAPAPAAAGTEEWSFGAVFERTRPEEASHSRAVPSLLAVAKVRPSGPNAP</sequence>
<evidence type="ECO:0000259" key="2">
    <source>
        <dbReference type="Pfam" id="PF02342"/>
    </source>
</evidence>
<name>A0ABT6HR74_9ACTN</name>
<proteinExistence type="inferred from homology"/>
<keyword evidence="4" id="KW-1185">Reference proteome</keyword>
<dbReference type="InterPro" id="IPR003325">
    <property type="entry name" value="TerD"/>
</dbReference>
<comment type="caution">
    <text evidence="3">The sequence shown here is derived from an EMBL/GenBank/DDBJ whole genome shotgun (WGS) entry which is preliminary data.</text>
</comment>
<reference evidence="3 4" key="1">
    <citation type="submission" date="2023-04" db="EMBL/GenBank/DDBJ databases">
        <title>Streptomyces chengmaiensis sp. nov. isolated from the stem of mangrove plant in Hainan.</title>
        <authorList>
            <person name="Huang X."/>
            <person name="Zhou S."/>
            <person name="Chu X."/>
            <person name="Xie Y."/>
            <person name="Lin Y."/>
        </authorList>
    </citation>
    <scope>NUCLEOTIDE SEQUENCE [LARGE SCALE GENOMIC DNA]</scope>
    <source>
        <strain evidence="3 4">HNM0663</strain>
    </source>
</reference>
<comment type="similarity">
    <text evidence="1">Belongs to the CAPAB/TerDEXZ family.</text>
</comment>
<feature type="domain" description="TerD" evidence="2">
    <location>
        <begin position="5"/>
        <end position="91"/>
    </location>
</feature>
<dbReference type="CDD" id="cd06974">
    <property type="entry name" value="TerD_like"/>
    <property type="match status" value="1"/>
</dbReference>
<gene>
    <name evidence="3" type="ORF">QCN29_20990</name>
</gene>
<evidence type="ECO:0000256" key="1">
    <source>
        <dbReference type="ARBA" id="ARBA00008775"/>
    </source>
</evidence>
<dbReference type="Proteomes" id="UP001223144">
    <property type="component" value="Unassembled WGS sequence"/>
</dbReference>
<organism evidence="3 4">
    <name type="scientific">Streptomyces chengmaiensis</name>
    <dbReference type="NCBI Taxonomy" id="3040919"/>
    <lineage>
        <taxon>Bacteria</taxon>
        <taxon>Bacillati</taxon>
        <taxon>Actinomycetota</taxon>
        <taxon>Actinomycetes</taxon>
        <taxon>Kitasatosporales</taxon>
        <taxon>Streptomycetaceae</taxon>
        <taxon>Streptomyces</taxon>
    </lineage>
</organism>